<dbReference type="EMBL" id="CM047903">
    <property type="protein sequence ID" value="KAJ0093850.1"/>
    <property type="molecule type" value="Genomic_DNA"/>
</dbReference>
<reference evidence="2" key="1">
    <citation type="journal article" date="2023" name="G3 (Bethesda)">
        <title>Genome assembly and association tests identify interacting loci associated with vigor, precocity, and sex in interspecific pistachio rootstocks.</title>
        <authorList>
            <person name="Palmer W."/>
            <person name="Jacygrad E."/>
            <person name="Sagayaradj S."/>
            <person name="Cavanaugh K."/>
            <person name="Han R."/>
            <person name="Bertier L."/>
            <person name="Beede B."/>
            <person name="Kafkas S."/>
            <person name="Golino D."/>
            <person name="Preece J."/>
            <person name="Michelmore R."/>
        </authorList>
    </citation>
    <scope>NUCLEOTIDE SEQUENCE [LARGE SCALE GENOMIC DNA]</scope>
</reference>
<gene>
    <name evidence="1" type="ORF">Patl1_27097</name>
</gene>
<protein>
    <submittedName>
        <fullName evidence="1">Uncharacterized protein</fullName>
    </submittedName>
</protein>
<dbReference type="Proteomes" id="UP001164250">
    <property type="component" value="Chromosome 7"/>
</dbReference>
<comment type="caution">
    <text evidence="1">The sequence shown here is derived from an EMBL/GenBank/DDBJ whole genome shotgun (WGS) entry which is preliminary data.</text>
</comment>
<evidence type="ECO:0000313" key="1">
    <source>
        <dbReference type="EMBL" id="KAJ0093850.1"/>
    </source>
</evidence>
<proteinExistence type="predicted"/>
<accession>A0ACC1B4J7</accession>
<evidence type="ECO:0000313" key="2">
    <source>
        <dbReference type="Proteomes" id="UP001164250"/>
    </source>
</evidence>
<sequence length="125" mass="14533">MNGGFVLSIFILYDAGRKKWTTTGEVQDVAKKEFIEVIKTLEGQLRDNLYFRSETFGYVDLYLIPLYCWFHAYEMYAKFSVAAECPKFTVWAKRCMQKESVAKSLPDEKKNLGFVAELRKTFGVE</sequence>
<name>A0ACC1B4J7_9ROSI</name>
<organism evidence="1 2">
    <name type="scientific">Pistacia atlantica</name>
    <dbReference type="NCBI Taxonomy" id="434234"/>
    <lineage>
        <taxon>Eukaryota</taxon>
        <taxon>Viridiplantae</taxon>
        <taxon>Streptophyta</taxon>
        <taxon>Embryophyta</taxon>
        <taxon>Tracheophyta</taxon>
        <taxon>Spermatophyta</taxon>
        <taxon>Magnoliopsida</taxon>
        <taxon>eudicotyledons</taxon>
        <taxon>Gunneridae</taxon>
        <taxon>Pentapetalae</taxon>
        <taxon>rosids</taxon>
        <taxon>malvids</taxon>
        <taxon>Sapindales</taxon>
        <taxon>Anacardiaceae</taxon>
        <taxon>Pistacia</taxon>
    </lineage>
</organism>
<keyword evidence="2" id="KW-1185">Reference proteome</keyword>